<feature type="chain" id="PRO_5020435775" evidence="1">
    <location>
        <begin position="21"/>
        <end position="149"/>
    </location>
</feature>
<dbReference type="EMBL" id="SNTZ01000009">
    <property type="protein sequence ID" value="THV58099.1"/>
    <property type="molecule type" value="Genomic_DNA"/>
</dbReference>
<dbReference type="Proteomes" id="UP000310406">
    <property type="component" value="Unassembled WGS sequence"/>
</dbReference>
<gene>
    <name evidence="2" type="ORF">EZV76_13515</name>
</gene>
<dbReference type="RefSeq" id="WP_136567101.1">
    <property type="nucleotide sequence ID" value="NZ_SNTZ01000009.1"/>
</dbReference>
<keyword evidence="1" id="KW-0732">Signal</keyword>
<proteinExistence type="predicted"/>
<dbReference type="OrthoDB" id="1442131at2"/>
<reference evidence="2 3" key="1">
    <citation type="submission" date="2019-03" db="EMBL/GenBank/DDBJ databases">
        <title>Muricauda SCR12 sp.nov, a marine bacterium isolated from Pacific Ocean:the Okinawa trough.</title>
        <authorList>
            <person name="Liu L."/>
        </authorList>
    </citation>
    <scope>NUCLEOTIDE SEQUENCE [LARGE SCALE GENOMIC DNA]</scope>
    <source>
        <strain evidence="2 3">SCR12</strain>
    </source>
</reference>
<protein>
    <submittedName>
        <fullName evidence="2">Uncharacterized protein</fullName>
    </submittedName>
</protein>
<organism evidence="2 3">
    <name type="scientific">Flagellimonas alvinocaridis</name>
    <dbReference type="NCBI Taxonomy" id="2530200"/>
    <lineage>
        <taxon>Bacteria</taxon>
        <taxon>Pseudomonadati</taxon>
        <taxon>Bacteroidota</taxon>
        <taxon>Flavobacteriia</taxon>
        <taxon>Flavobacteriales</taxon>
        <taxon>Flavobacteriaceae</taxon>
        <taxon>Flagellimonas</taxon>
    </lineage>
</organism>
<name>A0A4S8RSI2_9FLAO</name>
<dbReference type="AlphaFoldDB" id="A0A4S8RSI2"/>
<evidence type="ECO:0000313" key="2">
    <source>
        <dbReference type="EMBL" id="THV58099.1"/>
    </source>
</evidence>
<sequence>MKFLWSSLLLICLLSCKAQSLYGEKMEDLILIAQDGYSGISEYETSVIKDKKSLNKFYAQINKTRKPGLPVPTVDFSKEMLLVVCLGEIQGQRDPMLSQIEQTDDVLSIAVELSTIKKSTENSQVISYPFYVYKMPLVSKEISFKKIGW</sequence>
<evidence type="ECO:0000256" key="1">
    <source>
        <dbReference type="SAM" id="SignalP"/>
    </source>
</evidence>
<accession>A0A4S8RSI2</accession>
<comment type="caution">
    <text evidence="2">The sequence shown here is derived from an EMBL/GenBank/DDBJ whole genome shotgun (WGS) entry which is preliminary data.</text>
</comment>
<evidence type="ECO:0000313" key="3">
    <source>
        <dbReference type="Proteomes" id="UP000310406"/>
    </source>
</evidence>
<keyword evidence="3" id="KW-1185">Reference proteome</keyword>
<feature type="signal peptide" evidence="1">
    <location>
        <begin position="1"/>
        <end position="20"/>
    </location>
</feature>